<keyword evidence="3 6" id="KW-0812">Transmembrane</keyword>
<dbReference type="InterPro" id="IPR000620">
    <property type="entry name" value="EamA_dom"/>
</dbReference>
<keyword evidence="9" id="KW-1185">Reference proteome</keyword>
<feature type="transmembrane region" description="Helical" evidence="6">
    <location>
        <begin position="229"/>
        <end position="249"/>
    </location>
</feature>
<dbReference type="PANTHER" id="PTHR32322">
    <property type="entry name" value="INNER MEMBRANE TRANSPORTER"/>
    <property type="match status" value="1"/>
</dbReference>
<feature type="transmembrane region" description="Helical" evidence="6">
    <location>
        <begin position="114"/>
        <end position="132"/>
    </location>
</feature>
<comment type="subcellular location">
    <subcellularLocation>
        <location evidence="1">Membrane</location>
        <topology evidence="1">Multi-pass membrane protein</topology>
    </subcellularLocation>
</comment>
<dbReference type="Pfam" id="PF00892">
    <property type="entry name" value="EamA"/>
    <property type="match status" value="2"/>
</dbReference>
<evidence type="ECO:0000256" key="2">
    <source>
        <dbReference type="ARBA" id="ARBA00007362"/>
    </source>
</evidence>
<feature type="transmembrane region" description="Helical" evidence="6">
    <location>
        <begin position="201"/>
        <end position="217"/>
    </location>
</feature>
<evidence type="ECO:0000313" key="8">
    <source>
        <dbReference type="EMBL" id="RXJ73989.1"/>
    </source>
</evidence>
<evidence type="ECO:0000256" key="1">
    <source>
        <dbReference type="ARBA" id="ARBA00004141"/>
    </source>
</evidence>
<dbReference type="OrthoDB" id="5430053at2"/>
<feature type="domain" description="EamA" evidence="7">
    <location>
        <begin position="139"/>
        <end position="270"/>
    </location>
</feature>
<dbReference type="GO" id="GO:0016020">
    <property type="term" value="C:membrane"/>
    <property type="evidence" value="ECO:0007669"/>
    <property type="project" value="UniProtKB-SubCell"/>
</dbReference>
<dbReference type="PANTHER" id="PTHR32322:SF2">
    <property type="entry name" value="EAMA DOMAIN-CONTAINING PROTEIN"/>
    <property type="match status" value="1"/>
</dbReference>
<dbReference type="EMBL" id="PEIB01000005">
    <property type="protein sequence ID" value="RXJ73989.1"/>
    <property type="molecule type" value="Genomic_DNA"/>
</dbReference>
<sequence length="291" mass="31412">MFRILLACSVPILWGSTYSVVNLFLSDLSPFWVAVWRALPAGLLLLLLKPGKPPLSWTKMFQLSTLNIALFFPLLFIAAYRLPGSVAGTLGATLPLQLMFIQWLFEGKRPDPKLLLLALVGLAGIVLILNPSADIDPYGAMAALVATAMVARASLLLKKWPVSDIFRLTAWQLTLGGFMLIPIALFFAGAPKMVNTTHLPGILWICVVNSAFAYWAFAKSIKALGPNVMSMVSMLNPVAAVILGVSLVGESLGTLQWLGIGMVALSLVLMKFASTPKKKKSDGLMTVSKAR</sequence>
<evidence type="ECO:0000256" key="3">
    <source>
        <dbReference type="ARBA" id="ARBA00022692"/>
    </source>
</evidence>
<evidence type="ECO:0000313" key="9">
    <source>
        <dbReference type="Proteomes" id="UP000290287"/>
    </source>
</evidence>
<evidence type="ECO:0000259" key="7">
    <source>
        <dbReference type="Pfam" id="PF00892"/>
    </source>
</evidence>
<evidence type="ECO:0000256" key="4">
    <source>
        <dbReference type="ARBA" id="ARBA00022989"/>
    </source>
</evidence>
<evidence type="ECO:0000256" key="6">
    <source>
        <dbReference type="SAM" id="Phobius"/>
    </source>
</evidence>
<feature type="transmembrane region" description="Helical" evidence="6">
    <location>
        <begin position="169"/>
        <end position="189"/>
    </location>
</feature>
<dbReference type="InterPro" id="IPR037185">
    <property type="entry name" value="EmrE-like"/>
</dbReference>
<proteinExistence type="inferred from homology"/>
<gene>
    <name evidence="8" type="ORF">CS022_06875</name>
</gene>
<dbReference type="Proteomes" id="UP000290287">
    <property type="component" value="Unassembled WGS sequence"/>
</dbReference>
<accession>A0A4Q0YXQ9</accession>
<reference evidence="8 9" key="1">
    <citation type="submission" date="2017-10" db="EMBL/GenBank/DDBJ databases">
        <title>Nyctiphanis sp. nov., isolated from the stomach of the euphausiid Nyctiphanes simplex (Hansen, 1911) in the Gulf of California.</title>
        <authorList>
            <person name="Gomez-Gil B."/>
            <person name="Aguilar-Mendez M."/>
            <person name="Lopez-Cortes A."/>
            <person name="Gomez-Gutierrez J."/>
            <person name="Roque A."/>
            <person name="Lang E."/>
            <person name="Gonzalez-Castillo A."/>
        </authorList>
    </citation>
    <scope>NUCLEOTIDE SEQUENCE [LARGE SCALE GENOMIC DNA]</scope>
    <source>
        <strain evidence="8 9">CAIM 600</strain>
    </source>
</reference>
<comment type="similarity">
    <text evidence="2">Belongs to the EamA transporter family.</text>
</comment>
<organism evidence="8 9">
    <name type="scientific">Veronia nyctiphanis</name>
    <dbReference type="NCBI Taxonomy" id="1278244"/>
    <lineage>
        <taxon>Bacteria</taxon>
        <taxon>Pseudomonadati</taxon>
        <taxon>Pseudomonadota</taxon>
        <taxon>Gammaproteobacteria</taxon>
        <taxon>Vibrionales</taxon>
        <taxon>Vibrionaceae</taxon>
        <taxon>Veronia</taxon>
    </lineage>
</organism>
<feature type="transmembrane region" description="Helical" evidence="6">
    <location>
        <begin position="60"/>
        <end position="80"/>
    </location>
</feature>
<protein>
    <submittedName>
        <fullName evidence="8">EamA family transporter</fullName>
    </submittedName>
</protein>
<dbReference type="AlphaFoldDB" id="A0A4Q0YXQ9"/>
<feature type="transmembrane region" description="Helical" evidence="6">
    <location>
        <begin position="29"/>
        <end position="48"/>
    </location>
</feature>
<name>A0A4Q0YXQ9_9GAMM</name>
<feature type="transmembrane region" description="Helical" evidence="6">
    <location>
        <begin position="255"/>
        <end position="273"/>
    </location>
</feature>
<feature type="domain" description="EamA" evidence="7">
    <location>
        <begin position="3"/>
        <end position="129"/>
    </location>
</feature>
<evidence type="ECO:0000256" key="5">
    <source>
        <dbReference type="ARBA" id="ARBA00023136"/>
    </source>
</evidence>
<keyword evidence="5 6" id="KW-0472">Membrane</keyword>
<feature type="transmembrane region" description="Helical" evidence="6">
    <location>
        <begin position="86"/>
        <end position="105"/>
    </location>
</feature>
<feature type="transmembrane region" description="Helical" evidence="6">
    <location>
        <begin position="138"/>
        <end position="157"/>
    </location>
</feature>
<dbReference type="InterPro" id="IPR050638">
    <property type="entry name" value="AA-Vitamin_Transporters"/>
</dbReference>
<comment type="caution">
    <text evidence="8">The sequence shown here is derived from an EMBL/GenBank/DDBJ whole genome shotgun (WGS) entry which is preliminary data.</text>
</comment>
<keyword evidence="4 6" id="KW-1133">Transmembrane helix</keyword>
<dbReference type="SUPFAM" id="SSF103481">
    <property type="entry name" value="Multidrug resistance efflux transporter EmrE"/>
    <property type="match status" value="2"/>
</dbReference>